<feature type="region of interest" description="Disordered" evidence="1">
    <location>
        <begin position="278"/>
        <end position="300"/>
    </location>
</feature>
<name>A0AAN8XAP5_HALRR</name>
<comment type="caution">
    <text evidence="3">The sequence shown here is derived from an EMBL/GenBank/DDBJ whole genome shotgun (WGS) entry which is preliminary data.</text>
</comment>
<dbReference type="Proteomes" id="UP001381693">
    <property type="component" value="Unassembled WGS sequence"/>
</dbReference>
<feature type="region of interest" description="Disordered" evidence="1">
    <location>
        <begin position="120"/>
        <end position="141"/>
    </location>
</feature>
<sequence>MTEDKRVLCVHAVPAFVIAMPRGPQVSPTQELEPRFSIFLNPIRDLTKNWEVDIAKYMEDYLEELAEIQITFDGGETLMNFAEAAILIQGSAMVYGKKVEFLWQMVLQMLDLLHSRRTSDLQGNEEGAKEGGGGPRTSLDSTRDFTCINDISEGRNINMKDDDEDDCGRRKAFKFLPETPLHLVEKEGEKSQHRINLFMKNGEVFGAKDDFRINRSYLTPLGVLCLEVPSDLLQDNGPAILHPIAEEEIDDIIGDIESPPSPMEEVEPAALPQEDDVGDVATHSEDDGGQPNEPDEIPQPMEMENEEKNDKIKDGNGDNIGVIDLPVGRYGLRKRGMAEKENIVKLKLSDPWKPIDPHAETPAKRPIRAGRLRKPLPCACHRPVQRVSVRSLASINMSSYFTGIG</sequence>
<dbReference type="InterPro" id="IPR009378">
    <property type="entry name" value="H2_N"/>
</dbReference>
<reference evidence="3 4" key="1">
    <citation type="submission" date="2023-11" db="EMBL/GenBank/DDBJ databases">
        <title>Halocaridina rubra genome assembly.</title>
        <authorList>
            <person name="Smith C."/>
        </authorList>
    </citation>
    <scope>NUCLEOTIDE SEQUENCE [LARGE SCALE GENOMIC DNA]</scope>
    <source>
        <strain evidence="3">EP-1</strain>
        <tissue evidence="3">Whole</tissue>
    </source>
</reference>
<dbReference type="GO" id="GO:0010032">
    <property type="term" value="P:meiotic chromosome condensation"/>
    <property type="evidence" value="ECO:0007669"/>
    <property type="project" value="TreeGrafter"/>
</dbReference>
<dbReference type="GO" id="GO:0005634">
    <property type="term" value="C:nucleus"/>
    <property type="evidence" value="ECO:0007669"/>
    <property type="project" value="TreeGrafter"/>
</dbReference>
<evidence type="ECO:0000259" key="2">
    <source>
        <dbReference type="Pfam" id="PF06278"/>
    </source>
</evidence>
<dbReference type="EMBL" id="JAXCGZ010006431">
    <property type="protein sequence ID" value="KAK7079757.1"/>
    <property type="molecule type" value="Genomic_DNA"/>
</dbReference>
<keyword evidence="4" id="KW-1185">Reference proteome</keyword>
<protein>
    <submittedName>
        <fullName evidence="3">Condensin-2 complex subunit H2</fullName>
    </submittedName>
</protein>
<dbReference type="GO" id="GO:0051306">
    <property type="term" value="P:mitotic sister chromatid separation"/>
    <property type="evidence" value="ECO:0007669"/>
    <property type="project" value="TreeGrafter"/>
</dbReference>
<organism evidence="3 4">
    <name type="scientific">Halocaridina rubra</name>
    <name type="common">Hawaiian red shrimp</name>
    <dbReference type="NCBI Taxonomy" id="373956"/>
    <lineage>
        <taxon>Eukaryota</taxon>
        <taxon>Metazoa</taxon>
        <taxon>Ecdysozoa</taxon>
        <taxon>Arthropoda</taxon>
        <taxon>Crustacea</taxon>
        <taxon>Multicrustacea</taxon>
        <taxon>Malacostraca</taxon>
        <taxon>Eumalacostraca</taxon>
        <taxon>Eucarida</taxon>
        <taxon>Decapoda</taxon>
        <taxon>Pleocyemata</taxon>
        <taxon>Caridea</taxon>
        <taxon>Atyoidea</taxon>
        <taxon>Atyidae</taxon>
        <taxon>Halocaridina</taxon>
    </lineage>
</organism>
<proteinExistence type="predicted"/>
<dbReference type="InterPro" id="IPR031739">
    <property type="entry name" value="Ncaph2"/>
</dbReference>
<feature type="domain" description="Condensin II complex subunit H2 N-terminal" evidence="2">
    <location>
        <begin position="35"/>
        <end position="151"/>
    </location>
</feature>
<evidence type="ECO:0000313" key="3">
    <source>
        <dbReference type="EMBL" id="KAK7079757.1"/>
    </source>
</evidence>
<dbReference type="PANTHER" id="PTHR14324">
    <property type="entry name" value="CONDENSIN-2 COMPLEX SUBUNIT H2"/>
    <property type="match status" value="1"/>
</dbReference>
<dbReference type="GO" id="GO:0000796">
    <property type="term" value="C:condensin complex"/>
    <property type="evidence" value="ECO:0007669"/>
    <property type="project" value="TreeGrafter"/>
</dbReference>
<dbReference type="AlphaFoldDB" id="A0AAN8XAP5"/>
<gene>
    <name evidence="3" type="primary">NCAPH2</name>
    <name evidence="3" type="ORF">SK128_022681</name>
</gene>
<evidence type="ECO:0000313" key="4">
    <source>
        <dbReference type="Proteomes" id="UP001381693"/>
    </source>
</evidence>
<dbReference type="GO" id="GO:0003682">
    <property type="term" value="F:chromatin binding"/>
    <property type="evidence" value="ECO:0007669"/>
    <property type="project" value="TreeGrafter"/>
</dbReference>
<dbReference type="Pfam" id="PF06278">
    <property type="entry name" value="CNDH2_N"/>
    <property type="match status" value="1"/>
</dbReference>
<dbReference type="PANTHER" id="PTHR14324:SF3">
    <property type="entry name" value="CONDENSIN-2 COMPLEX SUBUNIT H2"/>
    <property type="match status" value="1"/>
</dbReference>
<accession>A0AAN8XAP5</accession>
<evidence type="ECO:0000256" key="1">
    <source>
        <dbReference type="SAM" id="MobiDB-lite"/>
    </source>
</evidence>